<dbReference type="NCBIfam" id="TIGR04346">
    <property type="entry name" value="DotA_TraY"/>
    <property type="match status" value="1"/>
</dbReference>
<accession>A0A2D2D7P9</accession>
<feature type="region of interest" description="Disordered" evidence="1">
    <location>
        <begin position="738"/>
        <end position="795"/>
    </location>
</feature>
<dbReference type="RefSeq" id="WP_099832086.1">
    <property type="nucleotide sequence ID" value="NZ_CP023739.1"/>
</dbReference>
<evidence type="ECO:0000256" key="1">
    <source>
        <dbReference type="SAM" id="MobiDB-lite"/>
    </source>
</evidence>
<dbReference type="InterPro" id="IPR027628">
    <property type="entry name" value="DotA_TraY"/>
</dbReference>
<feature type="transmembrane region" description="Helical" evidence="2">
    <location>
        <begin position="665"/>
        <end position="693"/>
    </location>
</feature>
<evidence type="ECO:0000313" key="4">
    <source>
        <dbReference type="EMBL" id="ATQ70869.1"/>
    </source>
</evidence>
<dbReference type="KEGG" id="mtw:CQW49_23250"/>
<sequence>MSRRILPSLSIALIALVFAAPALAQSAAPATPSYDVSWSALDPGQDWAAEMIKAVFPINGGVCSSGAQSATCTGSAATVIGELLGRFTGFCMALGMFYVCYLTLWNIYRTAETSNLLTNSMTSMFVVRIGFAAIMMFPVTSGFSIGQAAVVQTSMWGIGMAGSLFKFAIKAMGPDAMVIATPIIPGAKNIVLGVMENELCRAFVNEATANPQIAPAPTPTLVSGSTTWAYSLSPGNQTGSPSCGTITVNQPSGAQQPIAGVNTDMTAKQKEILQNVITSDIRPVAERVAKSYWQTKQTSALIPLLAAYQNATRDYTQQLTAAASDIQKQLQNAIKPQDARAGKLGLSNNTTTDLSTLGWASAGSYYLTFAQLNGRTLSLLNDLPIVNGPSYSGWSNALKTDLAPLIQASDNFLGQLRTYVNTADGANPPTGNADTFGNAAAREGGSWVERVFRAINLNEPLLNFVANSIGPTSNQWSDPFGSLITLGQYLMTAALTAYGLAIAASSGTVQTGAAAFSLLTGNFAGAAAAAGLATVSDVFKALLTPLFFGLLALLIPGIMIAYVLPLIPWVMWIAGVTGYLILVLEAVIAVPLMMVAHMTFEGEGLHGRAFQVYELLFNVLFRPVLMLLGLFAGYFVFSSVSWLIRISFGVAVHFVLEKGWFVTNLIGLVVLLAIFVLLHIVVAIKAFGLISLIPHHVPKMLGFSPANRVDMDEFSKAAAWTGTEGTIKTIDGYARNQLAGPARQRRRNGVGSSSTQALYSPPKGITGPADSSAKGGSVDSTLSAQTDIGDHNKDA</sequence>
<keyword evidence="4" id="KW-0614">Plasmid</keyword>
<feature type="signal peptide" evidence="3">
    <location>
        <begin position="1"/>
        <end position="24"/>
    </location>
</feature>
<proteinExistence type="predicted"/>
<evidence type="ECO:0000313" key="5">
    <source>
        <dbReference type="Proteomes" id="UP000230709"/>
    </source>
</evidence>
<name>A0A2D2D7P9_METT3</name>
<evidence type="ECO:0008006" key="6">
    <source>
        <dbReference type="Google" id="ProtNLM"/>
    </source>
</evidence>
<organism evidence="4 5">
    <name type="scientific">Methylosinus trichosporium (strain ATCC 35070 / NCIMB 11131 / UNIQEM 75 / OB3b)</name>
    <dbReference type="NCBI Taxonomy" id="595536"/>
    <lineage>
        <taxon>Bacteria</taxon>
        <taxon>Pseudomonadati</taxon>
        <taxon>Pseudomonadota</taxon>
        <taxon>Alphaproteobacteria</taxon>
        <taxon>Hyphomicrobiales</taxon>
        <taxon>Methylocystaceae</taxon>
        <taxon>Methylosinus</taxon>
    </lineage>
</organism>
<dbReference type="AlphaFoldDB" id="A0A2D2D7P9"/>
<dbReference type="Proteomes" id="UP000230709">
    <property type="component" value="Plasmid pOB3b2"/>
</dbReference>
<evidence type="ECO:0000256" key="3">
    <source>
        <dbReference type="SAM" id="SignalP"/>
    </source>
</evidence>
<geneLocation type="plasmid" evidence="5">
    <name>pob3b2</name>
</geneLocation>
<gene>
    <name evidence="4" type="ORF">CQW49_23250</name>
</gene>
<feature type="transmembrane region" description="Helical" evidence="2">
    <location>
        <begin position="569"/>
        <end position="594"/>
    </location>
</feature>
<reference evidence="5" key="1">
    <citation type="submission" date="2017-10" db="EMBL/GenBank/DDBJ databases">
        <title>Completed PacBio SMRT sequence of Methylosinus trichosporium OB3b reveals presence of a third large plasmid.</title>
        <authorList>
            <person name="Charles T.C."/>
            <person name="Lynch M.D.J."/>
            <person name="Heil J.R."/>
            <person name="Cheng J."/>
        </authorList>
    </citation>
    <scope>NUCLEOTIDE SEQUENCE [LARGE SCALE GENOMIC DNA]</scope>
    <source>
        <strain evidence="5">OB3b</strain>
        <plasmid evidence="5">pob3b2</plasmid>
    </source>
</reference>
<feature type="transmembrane region" description="Helical" evidence="2">
    <location>
        <begin position="542"/>
        <end position="563"/>
    </location>
</feature>
<keyword evidence="2" id="KW-1133">Transmembrane helix</keyword>
<feature type="transmembrane region" description="Helical" evidence="2">
    <location>
        <begin position="83"/>
        <end position="104"/>
    </location>
</feature>
<keyword evidence="3" id="KW-0732">Signal</keyword>
<evidence type="ECO:0000256" key="2">
    <source>
        <dbReference type="SAM" id="Phobius"/>
    </source>
</evidence>
<keyword evidence="5" id="KW-1185">Reference proteome</keyword>
<feature type="transmembrane region" description="Helical" evidence="2">
    <location>
        <begin position="489"/>
        <end position="507"/>
    </location>
</feature>
<keyword evidence="2" id="KW-0812">Transmembrane</keyword>
<feature type="transmembrane region" description="Helical" evidence="2">
    <location>
        <begin position="513"/>
        <end position="535"/>
    </location>
</feature>
<dbReference type="EMBL" id="CP023739">
    <property type="protein sequence ID" value="ATQ70869.1"/>
    <property type="molecule type" value="Genomic_DNA"/>
</dbReference>
<protein>
    <recommendedName>
        <fullName evidence="6">Conjugal transfer protein TraY</fullName>
    </recommendedName>
</protein>
<feature type="transmembrane region" description="Helical" evidence="2">
    <location>
        <begin position="615"/>
        <end position="637"/>
    </location>
</feature>
<keyword evidence="2" id="KW-0472">Membrane</keyword>
<feature type="chain" id="PRO_5013595110" description="Conjugal transfer protein TraY" evidence="3">
    <location>
        <begin position="25"/>
        <end position="795"/>
    </location>
</feature>